<sequence>MRIFRTNTARLAIAVCLIGVGLPALGQDSPESLLPPGFNDPAGSPAPGATPRPRAPSQGGLTLNPATLGRPATPPAPPVPGATLEAGEEVVDPVVAAVLADAQAAAAVRAAEAYARALSAHRSLDRVGVAGPQDGGLAPDAFRGADGVYVEELMRRLGAPIASRWLSMALRKALVSRLDTPARVSGADFAAERSWLLVRMGESVAGRAIAQSVDPENYTPKLYNALMQAGLATGDPGAFCPVADKAAPSARERGWVVAKSICAGLAGQPASKLLTANERSGAARGIDILLARKVAGMGARGRQAVTIEWNSVDQLTAWRFGMALASGTEIPETLIATVNPRVQAWRALSPMIDVRGRIAPADYAAARGVLSNAALVDLYGSLDNDDDQASAELGIARDLRTAYTAGTRTERMTALKGLWDEPKTADGRYARLILTARAAARLPVDTEGADVDRLVRSMLSAGLDRSALRWRDKAEKGSDAWAMLALADPDAGRRYSAGDIGGYSGADDTDGTRRRMLFAGLAGLGRLSPEDISSGAESFGVRIGAENSWTRAIDRAARMNQPGLVILLAAIGMQTTQWRGVPPEVLYRSLGAMRAVGLGGQARMIAAEAIARS</sequence>
<evidence type="ECO:0008006" key="5">
    <source>
        <dbReference type="Google" id="ProtNLM"/>
    </source>
</evidence>
<evidence type="ECO:0000313" key="3">
    <source>
        <dbReference type="EMBL" id="QQV78681.1"/>
    </source>
</evidence>
<gene>
    <name evidence="3" type="ORF">H5J25_08825</name>
</gene>
<protein>
    <recommendedName>
        <fullName evidence="5">Lytic transglycosylase domain-containing protein</fullName>
    </recommendedName>
</protein>
<proteinExistence type="predicted"/>
<feature type="region of interest" description="Disordered" evidence="1">
    <location>
        <begin position="31"/>
        <end position="83"/>
    </location>
</feature>
<dbReference type="Proteomes" id="UP000595894">
    <property type="component" value="Chromosome"/>
</dbReference>
<keyword evidence="4" id="KW-1185">Reference proteome</keyword>
<dbReference type="AlphaFoldDB" id="A0A974NXH4"/>
<name>A0A974NXH4_9SPHN</name>
<reference evidence="4" key="1">
    <citation type="submission" date="2020-09" db="EMBL/GenBank/DDBJ databases">
        <title>Sphingomonas sp., a new species isolated from pork steak.</title>
        <authorList>
            <person name="Heidler von Heilborn D."/>
        </authorList>
    </citation>
    <scope>NUCLEOTIDE SEQUENCE [LARGE SCALE GENOMIC DNA]</scope>
</reference>
<organism evidence="3 4">
    <name type="scientific">Sphingomonas aliaeris</name>
    <dbReference type="NCBI Taxonomy" id="2759526"/>
    <lineage>
        <taxon>Bacteria</taxon>
        <taxon>Pseudomonadati</taxon>
        <taxon>Pseudomonadota</taxon>
        <taxon>Alphaproteobacteria</taxon>
        <taxon>Sphingomonadales</taxon>
        <taxon>Sphingomonadaceae</taxon>
        <taxon>Sphingomonas</taxon>
    </lineage>
</organism>
<evidence type="ECO:0000256" key="2">
    <source>
        <dbReference type="SAM" id="SignalP"/>
    </source>
</evidence>
<keyword evidence="2" id="KW-0732">Signal</keyword>
<evidence type="ECO:0000313" key="4">
    <source>
        <dbReference type="Proteomes" id="UP000595894"/>
    </source>
</evidence>
<feature type="chain" id="PRO_5036787407" description="Lytic transglycosylase domain-containing protein" evidence="2">
    <location>
        <begin position="27"/>
        <end position="613"/>
    </location>
</feature>
<dbReference type="EMBL" id="CP061035">
    <property type="protein sequence ID" value="QQV78681.1"/>
    <property type="molecule type" value="Genomic_DNA"/>
</dbReference>
<evidence type="ECO:0000256" key="1">
    <source>
        <dbReference type="SAM" id="MobiDB-lite"/>
    </source>
</evidence>
<feature type="signal peptide" evidence="2">
    <location>
        <begin position="1"/>
        <end position="26"/>
    </location>
</feature>
<accession>A0A974NXH4</accession>
<dbReference type="KEGG" id="sari:H5J25_08825"/>
<dbReference type="RefSeq" id="WP_202095737.1">
    <property type="nucleotide sequence ID" value="NZ_CP061035.1"/>
</dbReference>